<feature type="region of interest" description="Disordered" evidence="2">
    <location>
        <begin position="244"/>
        <end position="295"/>
    </location>
</feature>
<feature type="region of interest" description="Disordered" evidence="2">
    <location>
        <begin position="18"/>
        <end position="87"/>
    </location>
</feature>
<evidence type="ECO:0000256" key="2">
    <source>
        <dbReference type="SAM" id="MobiDB-lite"/>
    </source>
</evidence>
<name>A0A0S2SFC1_9GAMM</name>
<feature type="compositionally biased region" description="Polar residues" evidence="2">
    <location>
        <begin position="272"/>
        <end position="282"/>
    </location>
</feature>
<reference evidence="4" key="1">
    <citation type="submission" date="2015-10" db="EMBL/GenBank/DDBJ databases">
        <title>Complete Genome Sequence of Aeromonas schubertii strain WL1483.</title>
        <authorList>
            <person name="Liu L."/>
        </authorList>
    </citation>
    <scope>NUCLEOTIDE SEQUENCE [LARGE SCALE GENOMIC DNA]</scope>
    <source>
        <strain evidence="4">WL1483</strain>
    </source>
</reference>
<feature type="coiled-coil region" evidence="1">
    <location>
        <begin position="93"/>
        <end position="123"/>
    </location>
</feature>
<evidence type="ECO:0000256" key="1">
    <source>
        <dbReference type="SAM" id="Coils"/>
    </source>
</evidence>
<reference evidence="3 4" key="2">
    <citation type="journal article" date="2016" name="Genome Announc.">
        <title>Complete Genome Sequence of the Highly Virulent Aeromonas schubertii Strain WL1483, Isolated from Diseased Snakehead Fish (Channa argus) in China.</title>
        <authorList>
            <person name="Liu L."/>
            <person name="Li N."/>
            <person name="Zhang D."/>
            <person name="Fu X."/>
            <person name="Shi C."/>
            <person name="Lin Q."/>
            <person name="Hao G."/>
        </authorList>
    </citation>
    <scope>NUCLEOTIDE SEQUENCE [LARGE SCALE GENOMIC DNA]</scope>
    <source>
        <strain evidence="3 4">WL1483</strain>
    </source>
</reference>
<organism evidence="3 4">
    <name type="scientific">Aeromonas schubertii</name>
    <dbReference type="NCBI Taxonomy" id="652"/>
    <lineage>
        <taxon>Bacteria</taxon>
        <taxon>Pseudomonadati</taxon>
        <taxon>Pseudomonadota</taxon>
        <taxon>Gammaproteobacteria</taxon>
        <taxon>Aeromonadales</taxon>
        <taxon>Aeromonadaceae</taxon>
        <taxon>Aeromonas</taxon>
    </lineage>
</organism>
<keyword evidence="1" id="KW-0175">Coiled coil</keyword>
<dbReference type="EMBL" id="CP013067">
    <property type="protein sequence ID" value="ALP40407.1"/>
    <property type="molecule type" value="Genomic_DNA"/>
</dbReference>
<sequence length="319" mass="34631">MSIDIDNLTGTESLEELEAALNTLEEGSDTTLQPQGDAATQSEEKDVSTAPSAAKEEGSNTTDEDGQADGSDEEPEKVILSKDGKHHIPYDVLEAERAQRQALAAENAQLKAVAAEREKLQQVLDKHGIDPDADPDALNIEEIEQLAQDYPEIGKVLTGIAHRLNTLAQSARQQPVQSQAPSVPNDVQAALQAVPELASWMEKDQDRATFAVSVDERLKADPAWKDKPLTARFVEVAKRTKAAFGDPVEQQVPPAEKPAPQKPVEVRDHIPQSPSDLGQSVQHESKLEKYGGMSQEQLMAEMSTMSAAQIEALLAEHDL</sequence>
<evidence type="ECO:0000313" key="3">
    <source>
        <dbReference type="EMBL" id="ALP40407.1"/>
    </source>
</evidence>
<evidence type="ECO:0000313" key="4">
    <source>
        <dbReference type="Proteomes" id="UP000058114"/>
    </source>
</evidence>
<feature type="compositionally biased region" description="Basic and acidic residues" evidence="2">
    <location>
        <begin position="76"/>
        <end position="87"/>
    </location>
</feature>
<gene>
    <name evidence="3" type="ORF">WL1483_988</name>
</gene>
<dbReference type="Proteomes" id="UP000058114">
    <property type="component" value="Chromosome"/>
</dbReference>
<proteinExistence type="predicted"/>
<feature type="compositionally biased region" description="Polar residues" evidence="2">
    <location>
        <begin position="29"/>
        <end position="41"/>
    </location>
</feature>
<dbReference type="RefSeq" id="WP_060586775.1">
    <property type="nucleotide sequence ID" value="NZ_CP013067.1"/>
</dbReference>
<accession>A0A0S2SFC1</accession>
<feature type="compositionally biased region" description="Acidic residues" evidence="2">
    <location>
        <begin position="62"/>
        <end position="75"/>
    </location>
</feature>
<dbReference type="KEGG" id="asr:WL1483_988"/>
<dbReference type="AlphaFoldDB" id="A0A0S2SFC1"/>
<protein>
    <submittedName>
        <fullName evidence="3">Uncharacterized protein</fullName>
    </submittedName>
</protein>
<dbReference type="PATRIC" id="fig|652.5.peg.2772"/>